<comment type="function">
    <text evidence="2 3">Prevents the cell division inhibition by proteins MinC and MinD at internal division sites while permitting inhibition at polar sites. This ensures cell division at the proper site by restricting the formation of a division septum at the midpoint of the long axis of the cell.</text>
</comment>
<reference evidence="4 5" key="1">
    <citation type="submission" date="2022-04" db="EMBL/GenBank/DDBJ databases">
        <title>Genome sequence of C. roseum typestrain.</title>
        <authorList>
            <person name="Poehlein A."/>
            <person name="Schoch T."/>
            <person name="Duerre P."/>
            <person name="Daniel R."/>
        </authorList>
    </citation>
    <scope>NUCLEOTIDE SEQUENCE [LARGE SCALE GENOMIC DNA]</scope>
    <source>
        <strain evidence="4 5">DSM 7320</strain>
    </source>
</reference>
<dbReference type="NCBIfam" id="TIGR01215">
    <property type="entry name" value="minE"/>
    <property type="match status" value="1"/>
</dbReference>
<keyword evidence="5" id="KW-1185">Reference proteome</keyword>
<dbReference type="HAMAP" id="MF_00262">
    <property type="entry name" value="MinE"/>
    <property type="match status" value="1"/>
</dbReference>
<dbReference type="AlphaFoldDB" id="A0A1S8LA82"/>
<evidence type="ECO:0000313" key="4">
    <source>
        <dbReference type="EMBL" id="URZ11096.1"/>
    </source>
</evidence>
<name>A0A1S8LA82_9CLOT</name>
<dbReference type="RefSeq" id="WP_077833460.1">
    <property type="nucleotide sequence ID" value="NZ_CP096983.1"/>
</dbReference>
<protein>
    <recommendedName>
        <fullName evidence="3">Cell division topological specificity factor</fullName>
    </recommendedName>
</protein>
<sequence>MDLFSFFSGKNSSKQVAKERLKLILIHDRADLSPELLELIKGEILNVITKYVEIDNSDIEVKLTRTDVEEGNSPALIANIPIRSMKTRKQ</sequence>
<dbReference type="Gene3D" id="3.30.1070.10">
    <property type="entry name" value="Cell division topological specificity factor MinE"/>
    <property type="match status" value="1"/>
</dbReference>
<dbReference type="InterPro" id="IPR036707">
    <property type="entry name" value="MinE_sf"/>
</dbReference>
<evidence type="ECO:0000256" key="3">
    <source>
        <dbReference type="HAMAP-Rule" id="MF_00262"/>
    </source>
</evidence>
<dbReference type="SUPFAM" id="SSF55229">
    <property type="entry name" value="Cell division protein MinE topological specificity domain"/>
    <property type="match status" value="1"/>
</dbReference>
<accession>A0A1S8LA82</accession>
<dbReference type="KEGG" id="crw:CROST_018130"/>
<gene>
    <name evidence="3 4" type="primary">minE</name>
    <name evidence="4" type="ORF">CROST_018130</name>
</gene>
<dbReference type="InterPro" id="IPR005527">
    <property type="entry name" value="MinE"/>
</dbReference>
<dbReference type="STRING" id="84029.CROST_14930"/>
<evidence type="ECO:0000256" key="2">
    <source>
        <dbReference type="ARBA" id="ARBA00025265"/>
    </source>
</evidence>
<dbReference type="Proteomes" id="UP000190951">
    <property type="component" value="Chromosome"/>
</dbReference>
<dbReference type="NCBIfam" id="NF001422">
    <property type="entry name" value="PRK00296.1"/>
    <property type="match status" value="1"/>
</dbReference>
<keyword evidence="3" id="KW-0131">Cell cycle</keyword>
<dbReference type="Pfam" id="PF03776">
    <property type="entry name" value="MinE"/>
    <property type="match status" value="1"/>
</dbReference>
<comment type="similarity">
    <text evidence="1 3">Belongs to the MinE family.</text>
</comment>
<evidence type="ECO:0000256" key="1">
    <source>
        <dbReference type="ARBA" id="ARBA00008168"/>
    </source>
</evidence>
<dbReference type="GO" id="GO:0032955">
    <property type="term" value="P:regulation of division septum assembly"/>
    <property type="evidence" value="ECO:0007669"/>
    <property type="project" value="InterPro"/>
</dbReference>
<dbReference type="GO" id="GO:0051301">
    <property type="term" value="P:cell division"/>
    <property type="evidence" value="ECO:0007669"/>
    <property type="project" value="UniProtKB-KW"/>
</dbReference>
<dbReference type="EMBL" id="CP096983">
    <property type="protein sequence ID" value="URZ11096.1"/>
    <property type="molecule type" value="Genomic_DNA"/>
</dbReference>
<organism evidence="4 5">
    <name type="scientific">Clostridium felsineum</name>
    <dbReference type="NCBI Taxonomy" id="36839"/>
    <lineage>
        <taxon>Bacteria</taxon>
        <taxon>Bacillati</taxon>
        <taxon>Bacillota</taxon>
        <taxon>Clostridia</taxon>
        <taxon>Eubacteriales</taxon>
        <taxon>Clostridiaceae</taxon>
        <taxon>Clostridium</taxon>
    </lineage>
</organism>
<evidence type="ECO:0000313" key="5">
    <source>
        <dbReference type="Proteomes" id="UP000190951"/>
    </source>
</evidence>
<proteinExistence type="inferred from homology"/>
<keyword evidence="3 4" id="KW-0132">Cell division</keyword>